<dbReference type="EMBL" id="JAACNO010000479">
    <property type="protein sequence ID" value="KAF4147330.1"/>
    <property type="molecule type" value="Genomic_DNA"/>
</dbReference>
<evidence type="ECO:0000256" key="1">
    <source>
        <dbReference type="SAM" id="MobiDB-lite"/>
    </source>
</evidence>
<protein>
    <submittedName>
        <fullName evidence="2">Uncharacterized protein</fullName>
    </submittedName>
</protein>
<feature type="region of interest" description="Disordered" evidence="1">
    <location>
        <begin position="26"/>
        <end position="47"/>
    </location>
</feature>
<accession>A0A8S9V312</accession>
<gene>
    <name evidence="2" type="ORF">GN958_ATG03452</name>
</gene>
<reference evidence="2" key="1">
    <citation type="submission" date="2020-03" db="EMBL/GenBank/DDBJ databases">
        <title>Hybrid Assembly of Korean Phytophthora infestans isolates.</title>
        <authorList>
            <person name="Prokchorchik M."/>
            <person name="Lee Y."/>
            <person name="Seo J."/>
            <person name="Cho J.-H."/>
            <person name="Park Y.-E."/>
            <person name="Jang D.-C."/>
            <person name="Im J.-S."/>
            <person name="Choi J.-G."/>
            <person name="Park H.-J."/>
            <person name="Lee G.-B."/>
            <person name="Lee Y.-G."/>
            <person name="Hong S.-Y."/>
            <person name="Cho K."/>
            <person name="Sohn K.H."/>
        </authorList>
    </citation>
    <scope>NUCLEOTIDE SEQUENCE</scope>
    <source>
        <strain evidence="2">KR_2_A2</strain>
    </source>
</reference>
<proteinExistence type="predicted"/>
<comment type="caution">
    <text evidence="2">The sequence shown here is derived from an EMBL/GenBank/DDBJ whole genome shotgun (WGS) entry which is preliminary data.</text>
</comment>
<name>A0A8S9V312_PHYIN</name>
<evidence type="ECO:0000313" key="3">
    <source>
        <dbReference type="Proteomes" id="UP000704712"/>
    </source>
</evidence>
<dbReference type="AlphaFoldDB" id="A0A8S9V312"/>
<dbReference type="Proteomes" id="UP000704712">
    <property type="component" value="Unassembled WGS sequence"/>
</dbReference>
<sequence>MGLISVDLGSHLGTETQLVTELGTETRVGMQKRPDLGLPSAAGSDHLSIRTGSPVIGGHQRPIDIDDDNVEFELQSPPKSKGRPKQNLKAVKGKRKLITTLVQEDMEMTRKKMHLGTLDEILVGDASYVSTADKVMQFKLFTFFTKVKPPIAHEISQLPASKP</sequence>
<evidence type="ECO:0000313" key="2">
    <source>
        <dbReference type="EMBL" id="KAF4147330.1"/>
    </source>
</evidence>
<organism evidence="2 3">
    <name type="scientific">Phytophthora infestans</name>
    <name type="common">Potato late blight agent</name>
    <name type="synonym">Botrytis infestans</name>
    <dbReference type="NCBI Taxonomy" id="4787"/>
    <lineage>
        <taxon>Eukaryota</taxon>
        <taxon>Sar</taxon>
        <taxon>Stramenopiles</taxon>
        <taxon>Oomycota</taxon>
        <taxon>Peronosporomycetes</taxon>
        <taxon>Peronosporales</taxon>
        <taxon>Peronosporaceae</taxon>
        <taxon>Phytophthora</taxon>
    </lineage>
</organism>